<evidence type="ECO:0000259" key="2">
    <source>
        <dbReference type="Pfam" id="PF10099"/>
    </source>
</evidence>
<gene>
    <name evidence="3" type="ORF">G3567_00080</name>
</gene>
<accession>A0A6B3QWU6</accession>
<keyword evidence="4" id="KW-1185">Reference proteome</keyword>
<dbReference type="InterPro" id="IPR018764">
    <property type="entry name" value="RskA_C"/>
</dbReference>
<keyword evidence="1" id="KW-0812">Transmembrane</keyword>
<dbReference type="AlphaFoldDB" id="A0A6B3QWU6"/>
<evidence type="ECO:0000313" key="3">
    <source>
        <dbReference type="EMBL" id="NEV92546.1"/>
    </source>
</evidence>
<evidence type="ECO:0000256" key="1">
    <source>
        <dbReference type="SAM" id="Phobius"/>
    </source>
</evidence>
<keyword evidence="1" id="KW-0472">Membrane</keyword>
<dbReference type="Proteomes" id="UP000478505">
    <property type="component" value="Unassembled WGS sequence"/>
</dbReference>
<dbReference type="GO" id="GO:0016989">
    <property type="term" value="F:sigma factor antagonist activity"/>
    <property type="evidence" value="ECO:0007669"/>
    <property type="project" value="TreeGrafter"/>
</dbReference>
<evidence type="ECO:0000313" key="4">
    <source>
        <dbReference type="Proteomes" id="UP000478505"/>
    </source>
</evidence>
<feature type="transmembrane region" description="Helical" evidence="1">
    <location>
        <begin position="90"/>
        <end position="109"/>
    </location>
</feature>
<dbReference type="InterPro" id="IPR051474">
    <property type="entry name" value="Anti-sigma-K/W_factor"/>
</dbReference>
<dbReference type="PANTHER" id="PTHR37461:SF1">
    <property type="entry name" value="ANTI-SIGMA-K FACTOR RSKA"/>
    <property type="match status" value="1"/>
</dbReference>
<name>A0A6B3QWU6_9FLAO</name>
<dbReference type="EMBL" id="JAAIKD010000001">
    <property type="protein sequence ID" value="NEV92546.1"/>
    <property type="molecule type" value="Genomic_DNA"/>
</dbReference>
<dbReference type="PANTHER" id="PTHR37461">
    <property type="entry name" value="ANTI-SIGMA-K FACTOR RSKA"/>
    <property type="match status" value="1"/>
</dbReference>
<protein>
    <submittedName>
        <fullName evidence="3">Anti-sigma factor</fullName>
    </submittedName>
</protein>
<reference evidence="3 4" key="1">
    <citation type="submission" date="2020-02" db="EMBL/GenBank/DDBJ databases">
        <title>Flavobacteriaceae Psychroflexus bacterium YR1-1, complete genome.</title>
        <authorList>
            <person name="Li Y."/>
            <person name="Wu S."/>
        </authorList>
    </citation>
    <scope>NUCLEOTIDE SEQUENCE [LARGE SCALE GENOMIC DNA]</scope>
    <source>
        <strain evidence="3 4">YR1-1</strain>
    </source>
</reference>
<dbReference type="RefSeq" id="WP_164003143.1">
    <property type="nucleotide sequence ID" value="NZ_JAAIKD010000001.1"/>
</dbReference>
<dbReference type="GO" id="GO:0006417">
    <property type="term" value="P:regulation of translation"/>
    <property type="evidence" value="ECO:0007669"/>
    <property type="project" value="TreeGrafter"/>
</dbReference>
<sequence length="263" mass="29016">MTTKDYIESGVLELYVYGTLSDKDQAQVAKDVAKDPELQAEVSAIESSLLKLSKATSAGVNPSVKREVLQNINQKVAQTKPKVKIITSNYSYFGWAAAILLLGGILWLLKLNQDLQEELQMVSTQKEVQETEMLVKSQKMQNLEDLLEKMSRPGTRKLILPGNQINAPNSAVAAFYDDESNELILDISRLPEAPEGMVYQAWSLTFEPLTPNSIGVLEEANSPEEQLFRLQNIPESEGFGITLEPAGGSQSPNLEQLYALGTI</sequence>
<feature type="domain" description="Anti-sigma K factor RskA C-terminal" evidence="2">
    <location>
        <begin position="96"/>
        <end position="253"/>
    </location>
</feature>
<keyword evidence="1" id="KW-1133">Transmembrane helix</keyword>
<organism evidence="3 4">
    <name type="scientific">Psychroflexus aurantiacus</name>
    <dbReference type="NCBI Taxonomy" id="2709310"/>
    <lineage>
        <taxon>Bacteria</taxon>
        <taxon>Pseudomonadati</taxon>
        <taxon>Bacteroidota</taxon>
        <taxon>Flavobacteriia</taxon>
        <taxon>Flavobacteriales</taxon>
        <taxon>Flavobacteriaceae</taxon>
        <taxon>Psychroflexus</taxon>
    </lineage>
</organism>
<comment type="caution">
    <text evidence="3">The sequence shown here is derived from an EMBL/GenBank/DDBJ whole genome shotgun (WGS) entry which is preliminary data.</text>
</comment>
<dbReference type="Pfam" id="PF10099">
    <property type="entry name" value="RskA_C"/>
    <property type="match status" value="1"/>
</dbReference>
<dbReference type="GO" id="GO:0005886">
    <property type="term" value="C:plasma membrane"/>
    <property type="evidence" value="ECO:0007669"/>
    <property type="project" value="InterPro"/>
</dbReference>
<proteinExistence type="predicted"/>